<feature type="transmembrane region" description="Helical" evidence="6">
    <location>
        <begin position="188"/>
        <end position="207"/>
    </location>
</feature>
<keyword evidence="5 6" id="KW-0472">Membrane</keyword>
<dbReference type="GO" id="GO:0005886">
    <property type="term" value="C:plasma membrane"/>
    <property type="evidence" value="ECO:0007669"/>
    <property type="project" value="UniProtKB-SubCell"/>
</dbReference>
<evidence type="ECO:0000256" key="1">
    <source>
        <dbReference type="ARBA" id="ARBA00004651"/>
    </source>
</evidence>
<keyword evidence="3 6" id="KW-0812">Transmembrane</keyword>
<keyword evidence="2" id="KW-1003">Cell membrane</keyword>
<evidence type="ECO:0000256" key="4">
    <source>
        <dbReference type="ARBA" id="ARBA00022989"/>
    </source>
</evidence>
<dbReference type="CDD" id="cd06580">
    <property type="entry name" value="TM_PBP1_transp_TpRbsC_like"/>
    <property type="match status" value="1"/>
</dbReference>
<dbReference type="PANTHER" id="PTHR43370:SF1">
    <property type="entry name" value="GUANOSINE ABC TRANSPORTER PERMEASE PROTEIN NUPQ"/>
    <property type="match status" value="1"/>
</dbReference>
<name>A0AA46YKG8_9ACTN</name>
<evidence type="ECO:0000313" key="8">
    <source>
        <dbReference type="Proteomes" id="UP001164390"/>
    </source>
</evidence>
<dbReference type="GO" id="GO:0022857">
    <property type="term" value="F:transmembrane transporter activity"/>
    <property type="evidence" value="ECO:0007669"/>
    <property type="project" value="InterPro"/>
</dbReference>
<evidence type="ECO:0000313" key="7">
    <source>
        <dbReference type="EMBL" id="UYM03958.1"/>
    </source>
</evidence>
<dbReference type="Proteomes" id="UP001164390">
    <property type="component" value="Chromosome"/>
</dbReference>
<organism evidence="7 8">
    <name type="scientific">Solicola gregarius</name>
    <dbReference type="NCBI Taxonomy" id="2908642"/>
    <lineage>
        <taxon>Bacteria</taxon>
        <taxon>Bacillati</taxon>
        <taxon>Actinomycetota</taxon>
        <taxon>Actinomycetes</taxon>
        <taxon>Propionibacteriales</taxon>
        <taxon>Nocardioidaceae</taxon>
        <taxon>Solicola</taxon>
    </lineage>
</organism>
<protein>
    <submittedName>
        <fullName evidence="7">ABC transporter permease</fullName>
    </submittedName>
</protein>
<feature type="transmembrane region" description="Helical" evidence="6">
    <location>
        <begin position="351"/>
        <end position="377"/>
    </location>
</feature>
<keyword evidence="8" id="KW-1185">Reference proteome</keyword>
<feature type="transmembrane region" description="Helical" evidence="6">
    <location>
        <begin position="214"/>
        <end position="232"/>
    </location>
</feature>
<feature type="transmembrane region" description="Helical" evidence="6">
    <location>
        <begin position="397"/>
        <end position="418"/>
    </location>
</feature>
<dbReference type="AlphaFoldDB" id="A0AA46YKG8"/>
<feature type="transmembrane region" description="Helical" evidence="6">
    <location>
        <begin position="96"/>
        <end position="119"/>
    </location>
</feature>
<evidence type="ECO:0000256" key="3">
    <source>
        <dbReference type="ARBA" id="ARBA00022692"/>
    </source>
</evidence>
<accession>A0AA46YKG8</accession>
<feature type="transmembrane region" description="Helical" evidence="6">
    <location>
        <begin position="72"/>
        <end position="89"/>
    </location>
</feature>
<keyword evidence="4 6" id="KW-1133">Transmembrane helix</keyword>
<proteinExistence type="predicted"/>
<comment type="subcellular location">
    <subcellularLocation>
        <location evidence="1">Cell membrane</location>
        <topology evidence="1">Multi-pass membrane protein</topology>
    </subcellularLocation>
</comment>
<dbReference type="KEGG" id="sgrg:L0C25_15565"/>
<gene>
    <name evidence="7" type="ORF">L0C25_15565</name>
</gene>
<dbReference type="InterPro" id="IPR001851">
    <property type="entry name" value="ABC_transp_permease"/>
</dbReference>
<evidence type="ECO:0000256" key="6">
    <source>
        <dbReference type="SAM" id="Phobius"/>
    </source>
</evidence>
<dbReference type="PANTHER" id="PTHR43370">
    <property type="entry name" value="SUGAR ABC TRANSPORTER INTEGRAL MEMBRANE PROTEIN-RELATED"/>
    <property type="match status" value="1"/>
</dbReference>
<evidence type="ECO:0000256" key="5">
    <source>
        <dbReference type="ARBA" id="ARBA00023136"/>
    </source>
</evidence>
<feature type="transmembrane region" description="Helical" evidence="6">
    <location>
        <begin position="321"/>
        <end position="339"/>
    </location>
</feature>
<dbReference type="Pfam" id="PF02653">
    <property type="entry name" value="BPD_transp_2"/>
    <property type="match status" value="1"/>
</dbReference>
<dbReference type="EMBL" id="CP094970">
    <property type="protein sequence ID" value="UYM03958.1"/>
    <property type="molecule type" value="Genomic_DNA"/>
</dbReference>
<reference evidence="7" key="1">
    <citation type="submission" date="2022-01" db="EMBL/GenBank/DDBJ databases">
        <title>Nocardioidaceae gen. sp. A5X3R13.</title>
        <authorList>
            <person name="Lopez Marin M.A."/>
            <person name="Uhlik O."/>
        </authorList>
    </citation>
    <scope>NUCLEOTIDE SEQUENCE</scope>
    <source>
        <strain evidence="7">A5X3R13</strain>
    </source>
</reference>
<dbReference type="RefSeq" id="WP_271632600.1">
    <property type="nucleotide sequence ID" value="NZ_CP094970.1"/>
</dbReference>
<feature type="transmembrane region" description="Helical" evidence="6">
    <location>
        <begin position="272"/>
        <end position="289"/>
    </location>
</feature>
<evidence type="ECO:0000256" key="2">
    <source>
        <dbReference type="ARBA" id="ARBA00022475"/>
    </source>
</evidence>
<feature type="transmembrane region" description="Helical" evidence="6">
    <location>
        <begin position="26"/>
        <end position="42"/>
    </location>
</feature>
<sequence length="430" mass="45287">MSVDQTVAEPAEAPVSPAERSRTRRITTILAIATALLLLMWWKTESGDFTFLLQPTSSDTDEISVSTDGKRLVMYCTIIAIVGLVLFAAKLARRGALFGALMALVGVAFIVGFCAWAYSGQDTPSPLPMTNPLEGTVQYATPLVLGALCGAMCERAGVINVGIEAQFLAGAFFASVSASLAYSAWMGLVGGIGAGIAIGALLALFAIRYLVNQVVLGVVLVVFATGITGFLLDQIPSDQVELLNSPPILATWEIPGLSELPVVGAALFAQNWLVYIMYLSVPVAWFLLFQTRWGLRVRAVGEHPTAADTVGIKVRGRRWQAVLVGGIFAGLGGAFYTVGSTGAFDKDVSAGTGFIALAALIMGRWHPVGAALAALFFGFVSQLQTQLQILAKLPTELLAMTPYLATIIVVAGFVGRAIPPAADGEPYVKS</sequence>